<dbReference type="EMBL" id="CAJNNV010028060">
    <property type="protein sequence ID" value="CAE8622805.1"/>
    <property type="molecule type" value="Genomic_DNA"/>
</dbReference>
<feature type="domain" description="Mei2-like C-terminal RNA recognition motif" evidence="2">
    <location>
        <begin position="189"/>
        <end position="283"/>
    </location>
</feature>
<reference evidence="4" key="1">
    <citation type="submission" date="2021-02" db="EMBL/GenBank/DDBJ databases">
        <authorList>
            <person name="Dougan E. K."/>
            <person name="Rhodes N."/>
            <person name="Thang M."/>
            <person name="Chan C."/>
        </authorList>
    </citation>
    <scope>NUCLEOTIDE SEQUENCE</scope>
</reference>
<evidence type="ECO:0000313" key="6">
    <source>
        <dbReference type="Proteomes" id="UP000654075"/>
    </source>
</evidence>
<evidence type="ECO:0000256" key="1">
    <source>
        <dbReference type="SAM" id="MobiDB-lite"/>
    </source>
</evidence>
<evidence type="ECO:0000313" key="5">
    <source>
        <dbReference type="Proteomes" id="UP000626109"/>
    </source>
</evidence>
<gene>
    <name evidence="3" type="ORF">PGLA1383_LOCUS40194</name>
    <name evidence="4" type="ORF">PGLA2088_LOCUS31213</name>
</gene>
<dbReference type="GO" id="GO:0003676">
    <property type="term" value="F:nucleic acid binding"/>
    <property type="evidence" value="ECO:0007669"/>
    <property type="project" value="InterPro"/>
</dbReference>
<dbReference type="InterPro" id="IPR007201">
    <property type="entry name" value="Mei2-like_Rrm_C"/>
</dbReference>
<evidence type="ECO:0000259" key="2">
    <source>
        <dbReference type="Pfam" id="PF04059"/>
    </source>
</evidence>
<evidence type="ECO:0000313" key="3">
    <source>
        <dbReference type="EMBL" id="CAE8622805.1"/>
    </source>
</evidence>
<comment type="caution">
    <text evidence="4">The sequence shown here is derived from an EMBL/GenBank/DDBJ whole genome shotgun (WGS) entry which is preliminary data.</text>
</comment>
<sequence length="316" mass="33352">MMCAFYSEPVGLPLTHFALLGGSNGFMSNGFEESYADDASVASYRGTSNFAKPTATAAAAVVPGLVDDYHPQPGRSKRSRGGKRRGGGGGGGFSVPQVGTAATGKARPATGKAQAATPALATILEPGLVPTTASEEAAAADTAEGSGQSECSLGNSSSSCAQGVAKKGAHAEAAASQTFPAEPWPENATTVMLRNIPNRYTAEELLAEMLAVGFQDGFDFFYLPIDFHTKRNRGYCFINFVSAGLAKGFLEAFHQQRLTRYTTQKILEVAPALTQGFDANVAQYVRKDAQRIQNPWFRPMIFSQETGNGEDAGDLQ</sequence>
<evidence type="ECO:0000313" key="4">
    <source>
        <dbReference type="EMBL" id="CAE8699563.1"/>
    </source>
</evidence>
<proteinExistence type="predicted"/>
<dbReference type="InterPro" id="IPR035979">
    <property type="entry name" value="RBD_domain_sf"/>
</dbReference>
<dbReference type="OMA" id="NCSDACE"/>
<dbReference type="Gene3D" id="3.30.70.330">
    <property type="match status" value="1"/>
</dbReference>
<dbReference type="OrthoDB" id="417481at2759"/>
<dbReference type="CDD" id="cd12277">
    <property type="entry name" value="RRM3_MEI2_EAR1_like"/>
    <property type="match status" value="1"/>
</dbReference>
<dbReference type="Proteomes" id="UP000626109">
    <property type="component" value="Unassembled WGS sequence"/>
</dbReference>
<feature type="region of interest" description="Disordered" evidence="1">
    <location>
        <begin position="66"/>
        <end position="113"/>
    </location>
</feature>
<dbReference type="Proteomes" id="UP000654075">
    <property type="component" value="Unassembled WGS sequence"/>
</dbReference>
<organism evidence="4 5">
    <name type="scientific">Polarella glacialis</name>
    <name type="common">Dinoflagellate</name>
    <dbReference type="NCBI Taxonomy" id="89957"/>
    <lineage>
        <taxon>Eukaryota</taxon>
        <taxon>Sar</taxon>
        <taxon>Alveolata</taxon>
        <taxon>Dinophyceae</taxon>
        <taxon>Suessiales</taxon>
        <taxon>Suessiaceae</taxon>
        <taxon>Polarella</taxon>
    </lineage>
</organism>
<dbReference type="SUPFAM" id="SSF54928">
    <property type="entry name" value="RNA-binding domain, RBD"/>
    <property type="match status" value="1"/>
</dbReference>
<dbReference type="AlphaFoldDB" id="A0A813KE49"/>
<feature type="compositionally biased region" description="Basic residues" evidence="1">
    <location>
        <begin position="75"/>
        <end position="86"/>
    </location>
</feature>
<accession>A0A813KE49</accession>
<protein>
    <recommendedName>
        <fullName evidence="2">Mei2-like C-terminal RNA recognition motif domain-containing protein</fullName>
    </recommendedName>
</protein>
<keyword evidence="6" id="KW-1185">Reference proteome</keyword>
<dbReference type="Pfam" id="PF04059">
    <property type="entry name" value="RRM_2"/>
    <property type="match status" value="1"/>
</dbReference>
<dbReference type="InterPro" id="IPR012677">
    <property type="entry name" value="Nucleotide-bd_a/b_plait_sf"/>
</dbReference>
<dbReference type="EMBL" id="CAJNNW010029231">
    <property type="protein sequence ID" value="CAE8699563.1"/>
    <property type="molecule type" value="Genomic_DNA"/>
</dbReference>
<feature type="region of interest" description="Disordered" evidence="1">
    <location>
        <begin position="133"/>
        <end position="154"/>
    </location>
</feature>
<name>A0A813KE49_POLGL</name>